<feature type="binding site" evidence="8">
    <location>
        <position position="115"/>
    </location>
    <ligand>
        <name>anthranilate</name>
        <dbReference type="ChEBI" id="CHEBI:16567"/>
        <label>1</label>
    </ligand>
</feature>
<keyword evidence="8" id="KW-0479">Metal-binding</keyword>
<dbReference type="AlphaFoldDB" id="A0A2R6ABW9"/>
<comment type="subunit">
    <text evidence="8">Homodimer.</text>
</comment>
<protein>
    <recommendedName>
        <fullName evidence="2 8">Anthranilate phosphoribosyltransferase</fullName>
        <ecNumber evidence="2 8">2.4.2.18</ecNumber>
    </recommendedName>
</protein>
<keyword evidence="6 8" id="KW-0822">Tryptophan biosynthesis</keyword>
<feature type="binding site" evidence="8">
    <location>
        <position position="84"/>
    </location>
    <ligand>
        <name>5-phospho-alpha-D-ribose 1-diphosphate</name>
        <dbReference type="ChEBI" id="CHEBI:58017"/>
    </ligand>
</feature>
<keyword evidence="3 8" id="KW-0028">Amino-acid biosynthesis</keyword>
<dbReference type="HAMAP" id="MF_00211">
    <property type="entry name" value="TrpD"/>
    <property type="match status" value="1"/>
</dbReference>
<feature type="binding site" evidence="8">
    <location>
        <begin position="94"/>
        <end position="97"/>
    </location>
    <ligand>
        <name>5-phospho-alpha-D-ribose 1-diphosphate</name>
        <dbReference type="ChEBI" id="CHEBI:58017"/>
    </ligand>
</feature>
<dbReference type="Pfam" id="PF02885">
    <property type="entry name" value="Glycos_trans_3N"/>
    <property type="match status" value="1"/>
</dbReference>
<feature type="binding site" evidence="8">
    <location>
        <position position="230"/>
    </location>
    <ligand>
        <name>Mg(2+)</name>
        <dbReference type="ChEBI" id="CHEBI:18420"/>
        <label>1</label>
    </ligand>
</feature>
<comment type="pathway">
    <text evidence="1 8">Amino-acid biosynthesis; L-tryptophan biosynthesis; L-tryptophan from chorismate: step 2/5.</text>
</comment>
<gene>
    <name evidence="8" type="primary">trpD</name>
    <name evidence="11" type="ORF">B9Q01_02955</name>
</gene>
<dbReference type="PANTHER" id="PTHR43285">
    <property type="entry name" value="ANTHRANILATE PHOSPHORIBOSYLTRANSFERASE"/>
    <property type="match status" value="1"/>
</dbReference>
<dbReference type="GO" id="GO:0004048">
    <property type="term" value="F:anthranilate phosphoribosyltransferase activity"/>
    <property type="evidence" value="ECO:0007669"/>
    <property type="project" value="UniProtKB-UniRule"/>
</dbReference>
<evidence type="ECO:0000259" key="9">
    <source>
        <dbReference type="Pfam" id="PF00591"/>
    </source>
</evidence>
<keyword evidence="8" id="KW-0460">Magnesium</keyword>
<feature type="domain" description="Glycosyl transferase family 3 N-terminal" evidence="10">
    <location>
        <begin position="6"/>
        <end position="67"/>
    </location>
</feature>
<evidence type="ECO:0000256" key="2">
    <source>
        <dbReference type="ARBA" id="ARBA00011948"/>
    </source>
</evidence>
<dbReference type="Proteomes" id="UP000240880">
    <property type="component" value="Unassembled WGS sequence"/>
</dbReference>
<dbReference type="InterPro" id="IPR035902">
    <property type="entry name" value="Nuc_phospho_transferase"/>
</dbReference>
<feature type="domain" description="Glycosyl transferase family 3" evidence="9">
    <location>
        <begin position="78"/>
        <end position="330"/>
    </location>
</feature>
<dbReference type="SUPFAM" id="SSF52418">
    <property type="entry name" value="Nucleoside phosphorylase/phosphoribosyltransferase catalytic domain"/>
    <property type="match status" value="1"/>
</dbReference>
<name>A0A2R6ABW9_9ARCH</name>
<comment type="caution">
    <text evidence="8">Lacks conserved residue(s) required for the propagation of feature annotation.</text>
</comment>
<dbReference type="Gene3D" id="1.20.970.10">
    <property type="entry name" value="Transferase, Pyrimidine Nucleoside Phosphorylase, Chain C"/>
    <property type="match status" value="1"/>
</dbReference>
<evidence type="ECO:0000256" key="4">
    <source>
        <dbReference type="ARBA" id="ARBA00022676"/>
    </source>
</evidence>
<keyword evidence="7 8" id="KW-0057">Aromatic amino acid biosynthesis</keyword>
<dbReference type="Pfam" id="PF00591">
    <property type="entry name" value="Glycos_transf_3"/>
    <property type="match status" value="1"/>
</dbReference>
<feature type="binding site" evidence="8">
    <location>
        <begin position="87"/>
        <end position="88"/>
    </location>
    <ligand>
        <name>5-phospho-alpha-D-ribose 1-diphosphate</name>
        <dbReference type="ChEBI" id="CHEBI:58017"/>
    </ligand>
</feature>
<sequence length="355" mass="37393">MRVLIKEALSKLIEKQDLSEQEVEACALEIAKGEATPAQVGAFLTALKLKGEGEKEVAAFARVMRSLCIRVDLGDPEKLVDTAGTGGDSLKTFNVSTASALVLAASGVRVAKHGNRAVSGKSGSADLLEAFGVKIELDQAGVKRCFESAGIAFLFAPLFHPAMRNVANIRRELGFRTVFNLLGPLTNPAGAKRQLLGVATLPALSLVSKALSTLDTKKAYVVHGLDGLDEVSVSAPTVVNIVEDGLLSEKVVTPELLGLKRFENRLLACSSVEESVKKVYGVLSGRLKRDSASVAFVAANAGVGFVVADRAKDEKEGVEIALETIASGKAVETLRRLIVASGGSTQKLEELEKVA</sequence>
<comment type="function">
    <text evidence="8">Catalyzes the transfer of the phosphoribosyl group of 5-phosphorylribose-1-pyrophosphate (PRPP) to anthranilate to yield N-(5'-phosphoribosyl)-anthranilate (PRA).</text>
</comment>
<keyword evidence="5 8" id="KW-0808">Transferase</keyword>
<feature type="binding site" evidence="8">
    <location>
        <position position="92"/>
    </location>
    <ligand>
        <name>5-phospho-alpha-D-ribose 1-diphosphate</name>
        <dbReference type="ChEBI" id="CHEBI:58017"/>
    </ligand>
</feature>
<comment type="catalytic activity">
    <reaction evidence="8">
        <text>N-(5-phospho-beta-D-ribosyl)anthranilate + diphosphate = 5-phospho-alpha-D-ribose 1-diphosphate + anthranilate</text>
        <dbReference type="Rhea" id="RHEA:11768"/>
        <dbReference type="ChEBI" id="CHEBI:16567"/>
        <dbReference type="ChEBI" id="CHEBI:18277"/>
        <dbReference type="ChEBI" id="CHEBI:33019"/>
        <dbReference type="ChEBI" id="CHEBI:58017"/>
        <dbReference type="EC" id="2.4.2.18"/>
    </reaction>
</comment>
<feature type="binding site" evidence="8">
    <location>
        <position position="84"/>
    </location>
    <ligand>
        <name>anthranilate</name>
        <dbReference type="ChEBI" id="CHEBI:16567"/>
        <label>1</label>
    </ligand>
</feature>
<dbReference type="NCBIfam" id="TIGR01245">
    <property type="entry name" value="trpD"/>
    <property type="match status" value="1"/>
</dbReference>
<evidence type="ECO:0000256" key="5">
    <source>
        <dbReference type="ARBA" id="ARBA00022679"/>
    </source>
</evidence>
<keyword evidence="4 8" id="KW-0328">Glycosyltransferase</keyword>
<dbReference type="InterPro" id="IPR000312">
    <property type="entry name" value="Glycosyl_Trfase_fam3"/>
</dbReference>
<dbReference type="InterPro" id="IPR036320">
    <property type="entry name" value="Glycosyl_Trfase_fam3_N_dom_sf"/>
</dbReference>
<evidence type="ECO:0000256" key="8">
    <source>
        <dbReference type="HAMAP-Rule" id="MF_00211"/>
    </source>
</evidence>
<proteinExistence type="inferred from homology"/>
<dbReference type="GO" id="GO:0000287">
    <property type="term" value="F:magnesium ion binding"/>
    <property type="evidence" value="ECO:0007669"/>
    <property type="project" value="UniProtKB-UniRule"/>
</dbReference>
<evidence type="ECO:0000313" key="11">
    <source>
        <dbReference type="EMBL" id="PSN83890.1"/>
    </source>
</evidence>
<evidence type="ECO:0000259" key="10">
    <source>
        <dbReference type="Pfam" id="PF02885"/>
    </source>
</evidence>
<evidence type="ECO:0000256" key="3">
    <source>
        <dbReference type="ARBA" id="ARBA00022605"/>
    </source>
</evidence>
<dbReference type="UniPathway" id="UPA00035">
    <property type="reaction ID" value="UER00041"/>
</dbReference>
<dbReference type="PANTHER" id="PTHR43285:SF2">
    <property type="entry name" value="ANTHRANILATE PHOSPHORIBOSYLTRANSFERASE"/>
    <property type="match status" value="1"/>
</dbReference>
<comment type="cofactor">
    <cofactor evidence="8">
        <name>Mg(2+)</name>
        <dbReference type="ChEBI" id="CHEBI:18420"/>
    </cofactor>
    <text evidence="8">Binds 2 magnesium ions per monomer.</text>
</comment>
<reference evidence="11 12" key="1">
    <citation type="submission" date="2017-04" db="EMBL/GenBank/DDBJ databases">
        <title>Novel microbial lineages endemic to geothermal iron-oxide mats fill important gaps in the evolutionary history of Archaea.</title>
        <authorList>
            <person name="Jay Z.J."/>
            <person name="Beam J.P."/>
            <person name="Dlakic M."/>
            <person name="Rusch D.B."/>
            <person name="Kozubal M.A."/>
            <person name="Inskeep W.P."/>
        </authorList>
    </citation>
    <scope>NUCLEOTIDE SEQUENCE [LARGE SCALE GENOMIC DNA]</scope>
    <source>
        <strain evidence="11">OSP_D</strain>
    </source>
</reference>
<dbReference type="GO" id="GO:0005829">
    <property type="term" value="C:cytosol"/>
    <property type="evidence" value="ECO:0007669"/>
    <property type="project" value="TreeGrafter"/>
</dbReference>
<dbReference type="SUPFAM" id="SSF47648">
    <property type="entry name" value="Nucleoside phosphorylase/phosphoribosyltransferase N-terminal domain"/>
    <property type="match status" value="1"/>
</dbReference>
<accession>A0A2R6ABW9</accession>
<feature type="binding site" evidence="8">
    <location>
        <position position="96"/>
    </location>
    <ligand>
        <name>Mg(2+)</name>
        <dbReference type="ChEBI" id="CHEBI:18420"/>
        <label>1</label>
    </ligand>
</feature>
<dbReference type="GO" id="GO:0000162">
    <property type="term" value="P:L-tryptophan biosynthetic process"/>
    <property type="evidence" value="ECO:0007669"/>
    <property type="project" value="UniProtKB-UniRule"/>
</dbReference>
<comment type="similarity">
    <text evidence="8">Belongs to the anthranilate phosphoribosyltransferase family.</text>
</comment>
<evidence type="ECO:0000256" key="7">
    <source>
        <dbReference type="ARBA" id="ARBA00023141"/>
    </source>
</evidence>
<dbReference type="Gene3D" id="3.40.1030.10">
    <property type="entry name" value="Nucleoside phosphorylase/phosphoribosyltransferase catalytic domain"/>
    <property type="match status" value="1"/>
</dbReference>
<feature type="binding site" evidence="8">
    <location>
        <position position="170"/>
    </location>
    <ligand>
        <name>anthranilate</name>
        <dbReference type="ChEBI" id="CHEBI:16567"/>
        <label>2</label>
    </ligand>
</feature>
<feature type="binding site" evidence="8">
    <location>
        <begin position="112"/>
        <end position="120"/>
    </location>
    <ligand>
        <name>5-phospho-alpha-D-ribose 1-diphosphate</name>
        <dbReference type="ChEBI" id="CHEBI:58017"/>
    </ligand>
</feature>
<evidence type="ECO:0000256" key="6">
    <source>
        <dbReference type="ARBA" id="ARBA00022822"/>
    </source>
</evidence>
<comment type="caution">
    <text evidence="11">The sequence shown here is derived from an EMBL/GenBank/DDBJ whole genome shotgun (WGS) entry which is preliminary data.</text>
</comment>
<evidence type="ECO:0000313" key="12">
    <source>
        <dbReference type="Proteomes" id="UP000240880"/>
    </source>
</evidence>
<dbReference type="EC" id="2.4.2.18" evidence="2 8"/>
<evidence type="ECO:0000256" key="1">
    <source>
        <dbReference type="ARBA" id="ARBA00004907"/>
    </source>
</evidence>
<dbReference type="InterPro" id="IPR017459">
    <property type="entry name" value="Glycosyl_Trfase_fam3_N_dom"/>
</dbReference>
<dbReference type="EMBL" id="NEXC01000012">
    <property type="protein sequence ID" value="PSN83890.1"/>
    <property type="molecule type" value="Genomic_DNA"/>
</dbReference>
<feature type="binding site" evidence="8">
    <location>
        <position position="229"/>
    </location>
    <ligand>
        <name>Mg(2+)</name>
        <dbReference type="ChEBI" id="CHEBI:18420"/>
        <label>2</label>
    </ligand>
</feature>
<feature type="binding site" evidence="8">
    <location>
        <position position="230"/>
    </location>
    <ligand>
        <name>Mg(2+)</name>
        <dbReference type="ChEBI" id="CHEBI:18420"/>
        <label>2</label>
    </ligand>
</feature>
<dbReference type="FunFam" id="3.40.1030.10:FF:000002">
    <property type="entry name" value="Anthranilate phosphoribosyltransferase"/>
    <property type="match status" value="1"/>
</dbReference>
<organism evidence="11 12">
    <name type="scientific">Candidatus Marsarchaeota G1 archaeon OSP_D</name>
    <dbReference type="NCBI Taxonomy" id="1978155"/>
    <lineage>
        <taxon>Archaea</taxon>
        <taxon>Candidatus Marsarchaeota</taxon>
        <taxon>Candidatus Marsarchaeota group 1</taxon>
    </lineage>
</organism>
<feature type="binding site" evidence="8">
    <location>
        <position position="124"/>
    </location>
    <ligand>
        <name>5-phospho-alpha-D-ribose 1-diphosphate</name>
        <dbReference type="ChEBI" id="CHEBI:58017"/>
    </ligand>
</feature>
<dbReference type="InterPro" id="IPR005940">
    <property type="entry name" value="Anthranilate_Pribosyl_Tfrase"/>
</dbReference>